<organism evidence="8 9">
    <name type="scientific">Bacteroides ovatus</name>
    <dbReference type="NCBI Taxonomy" id="28116"/>
    <lineage>
        <taxon>Bacteria</taxon>
        <taxon>Pseudomonadati</taxon>
        <taxon>Bacteroidota</taxon>
        <taxon>Bacteroidia</taxon>
        <taxon>Bacteroidales</taxon>
        <taxon>Bacteroidaceae</taxon>
        <taxon>Bacteroides</taxon>
    </lineage>
</organism>
<evidence type="ECO:0000313" key="9">
    <source>
        <dbReference type="Proteomes" id="UP000181870"/>
    </source>
</evidence>
<keyword evidence="4" id="KW-0378">Hydrolase</keyword>
<evidence type="ECO:0000256" key="1">
    <source>
        <dbReference type="ARBA" id="ARBA00000798"/>
    </source>
</evidence>
<evidence type="ECO:0000313" key="8">
    <source>
        <dbReference type="EMBL" id="SDH73330.1"/>
    </source>
</evidence>
<dbReference type="SUPFAM" id="SSF56024">
    <property type="entry name" value="Phospholipase D/nuclease"/>
    <property type="match status" value="2"/>
</dbReference>
<proteinExistence type="inferred from homology"/>
<evidence type="ECO:0000256" key="6">
    <source>
        <dbReference type="ARBA" id="ARBA00023098"/>
    </source>
</evidence>
<comment type="similarity">
    <text evidence="2">Belongs to the phospholipase D family.</text>
</comment>
<evidence type="ECO:0000256" key="5">
    <source>
        <dbReference type="ARBA" id="ARBA00022963"/>
    </source>
</evidence>
<gene>
    <name evidence="8" type="ORF">SAMN05192582_101187</name>
</gene>
<evidence type="ECO:0000256" key="4">
    <source>
        <dbReference type="ARBA" id="ARBA00022801"/>
    </source>
</evidence>
<accession>A0A1G8ETY2</accession>
<name>A0A1G8ETY2_BACOV</name>
<comment type="catalytic activity">
    <reaction evidence="1">
        <text>a 1,2-diacyl-sn-glycero-3-phosphocholine + H2O = a 1,2-diacyl-sn-glycero-3-phosphate + choline + H(+)</text>
        <dbReference type="Rhea" id="RHEA:14445"/>
        <dbReference type="ChEBI" id="CHEBI:15354"/>
        <dbReference type="ChEBI" id="CHEBI:15377"/>
        <dbReference type="ChEBI" id="CHEBI:15378"/>
        <dbReference type="ChEBI" id="CHEBI:57643"/>
        <dbReference type="ChEBI" id="CHEBI:58608"/>
        <dbReference type="EC" id="3.1.4.4"/>
    </reaction>
</comment>
<dbReference type="GO" id="GO:0016891">
    <property type="term" value="F:RNA endonuclease activity producing 5'-phosphomonoesters, hydrolytic mechanism"/>
    <property type="evidence" value="ECO:0007669"/>
    <property type="project" value="TreeGrafter"/>
</dbReference>
<dbReference type="InterPro" id="IPR001736">
    <property type="entry name" value="PLipase_D/transphosphatidylase"/>
</dbReference>
<evidence type="ECO:0000256" key="3">
    <source>
        <dbReference type="ARBA" id="ARBA00012027"/>
    </source>
</evidence>
<dbReference type="RefSeq" id="WP_074636902.1">
    <property type="nucleotide sequence ID" value="NZ_FNDO01000011.1"/>
</dbReference>
<dbReference type="Proteomes" id="UP000181870">
    <property type="component" value="Unassembled WGS sequence"/>
</dbReference>
<dbReference type="GO" id="GO:0006793">
    <property type="term" value="P:phosphorus metabolic process"/>
    <property type="evidence" value="ECO:0007669"/>
    <property type="project" value="UniProtKB-ARBA"/>
</dbReference>
<dbReference type="EMBL" id="FNDO01000011">
    <property type="protein sequence ID" value="SDH73330.1"/>
    <property type="molecule type" value="Genomic_DNA"/>
</dbReference>
<evidence type="ECO:0000256" key="2">
    <source>
        <dbReference type="ARBA" id="ARBA00008664"/>
    </source>
</evidence>
<keyword evidence="5" id="KW-0442">Lipid degradation</keyword>
<dbReference type="Gene3D" id="3.30.870.10">
    <property type="entry name" value="Endonuclease Chain A"/>
    <property type="match status" value="2"/>
</dbReference>
<feature type="domain" description="PLD phosphodiesterase" evidence="7">
    <location>
        <begin position="103"/>
        <end position="130"/>
    </location>
</feature>
<dbReference type="PANTHER" id="PTHR43856">
    <property type="entry name" value="CARDIOLIPIN HYDROLASE"/>
    <property type="match status" value="1"/>
</dbReference>
<protein>
    <recommendedName>
        <fullName evidence="3">phospholipase D</fullName>
        <ecNumber evidence="3">3.1.4.4</ecNumber>
    </recommendedName>
</protein>
<dbReference type="Pfam" id="PF13091">
    <property type="entry name" value="PLDc_2"/>
    <property type="match status" value="2"/>
</dbReference>
<dbReference type="PANTHER" id="PTHR43856:SF1">
    <property type="entry name" value="MITOCHONDRIAL CARDIOLIPIN HYDROLASE"/>
    <property type="match status" value="1"/>
</dbReference>
<dbReference type="InterPro" id="IPR051406">
    <property type="entry name" value="PLD_domain"/>
</dbReference>
<dbReference type="PROSITE" id="PS50035">
    <property type="entry name" value="PLD"/>
    <property type="match status" value="1"/>
</dbReference>
<dbReference type="GO" id="GO:0016042">
    <property type="term" value="P:lipid catabolic process"/>
    <property type="evidence" value="ECO:0007669"/>
    <property type="project" value="UniProtKB-KW"/>
</dbReference>
<dbReference type="InterPro" id="IPR025202">
    <property type="entry name" value="PLD-like_dom"/>
</dbReference>
<keyword evidence="6" id="KW-0443">Lipid metabolism</keyword>
<dbReference type="EC" id="3.1.4.4" evidence="3"/>
<dbReference type="AlphaFoldDB" id="A0A1G8ETY2"/>
<reference evidence="8 9" key="1">
    <citation type="submission" date="2016-10" db="EMBL/GenBank/DDBJ databases">
        <authorList>
            <person name="de Groot N.N."/>
        </authorList>
    </citation>
    <scope>NUCLEOTIDE SEQUENCE [LARGE SCALE GENOMIC DNA]</scope>
    <source>
        <strain evidence="8 9">NLAE-zl-C57</strain>
    </source>
</reference>
<dbReference type="GO" id="GO:0004630">
    <property type="term" value="F:phospholipase D activity"/>
    <property type="evidence" value="ECO:0007669"/>
    <property type="project" value="UniProtKB-EC"/>
</dbReference>
<evidence type="ECO:0000259" key="7">
    <source>
        <dbReference type="PROSITE" id="PS50035"/>
    </source>
</evidence>
<sequence length="351" mass="39576">MKQKLYYNSKLNSELTNRIFELIGNAKSYIKTANFFFQDSKLNDALLKAAERGVAIFVLSNLKGDEERGNKIDQKIDQKIDSETNPHIPLLHNLYRNGIHVHLNNDLHAKFLISDGEAGLIMSANYTANSLYGNPENGVDIVGTELKDLEYLFDVLFMNQEIVLSEDGNKYRYLSTSKAIESNIFKDIGKNSNLVFTAKSYKNNLRNCSYTSIYTTIAEIINSAKQYIVMVSWSYKSVCDLPLIKEAVSNAIKRGIDIKILYSDKMSPKNLATTERELSLLVGNGKFQSLCKKFHENHGKCVLSEHQGVIFSANIDGKNGLLSGFEIGCILTEEQRDQANNRINQIFKDGK</sequence>